<feature type="domain" description="SUN" evidence="7">
    <location>
        <begin position="824"/>
        <end position="1030"/>
    </location>
</feature>
<dbReference type="PANTHER" id="PTHR12911:SF8">
    <property type="entry name" value="KLAROID PROTEIN-RELATED"/>
    <property type="match status" value="1"/>
</dbReference>
<evidence type="ECO:0000256" key="1">
    <source>
        <dbReference type="ARBA" id="ARBA00004370"/>
    </source>
</evidence>
<keyword evidence="9" id="KW-1185">Reference proteome</keyword>
<feature type="compositionally biased region" description="Basic and acidic residues" evidence="5">
    <location>
        <begin position="104"/>
        <end position="114"/>
    </location>
</feature>
<feature type="compositionally biased region" description="Basic and acidic residues" evidence="5">
    <location>
        <begin position="81"/>
        <end position="96"/>
    </location>
</feature>
<comment type="caution">
    <text evidence="8">The sequence shown here is derived from an EMBL/GenBank/DDBJ whole genome shotgun (WGS) entry which is preliminary data.</text>
</comment>
<dbReference type="GO" id="GO:0034993">
    <property type="term" value="C:meiotic nuclear membrane microtubule tethering complex"/>
    <property type="evidence" value="ECO:0007669"/>
    <property type="project" value="TreeGrafter"/>
</dbReference>
<dbReference type="OrthoDB" id="342281at2759"/>
<feature type="transmembrane region" description="Helical" evidence="6">
    <location>
        <begin position="468"/>
        <end position="491"/>
    </location>
</feature>
<feature type="compositionally biased region" description="Low complexity" evidence="5">
    <location>
        <begin position="171"/>
        <end position="184"/>
    </location>
</feature>
<dbReference type="PANTHER" id="PTHR12911">
    <property type="entry name" value="SAD1/UNC-84-LIKE PROTEIN-RELATED"/>
    <property type="match status" value="1"/>
</dbReference>
<evidence type="ECO:0000256" key="5">
    <source>
        <dbReference type="SAM" id="MobiDB-lite"/>
    </source>
</evidence>
<evidence type="ECO:0000256" key="2">
    <source>
        <dbReference type="ARBA" id="ARBA00022692"/>
    </source>
</evidence>
<dbReference type="InterPro" id="IPR045119">
    <property type="entry name" value="SUN1-5"/>
</dbReference>
<dbReference type="InterPro" id="IPR012919">
    <property type="entry name" value="SUN_dom"/>
</dbReference>
<protein>
    <submittedName>
        <fullName evidence="8">Spindle pole body-associated protein sad1</fullName>
    </submittedName>
</protein>
<evidence type="ECO:0000256" key="3">
    <source>
        <dbReference type="ARBA" id="ARBA00022989"/>
    </source>
</evidence>
<proteinExistence type="predicted"/>
<reference evidence="8 9" key="1">
    <citation type="journal article" date="2019" name="Appl. Microbiol. Biotechnol.">
        <title>Genome sequence of Isaria javanica and comparative genome analysis insights into family S53 peptidase evolution in fungal entomopathogens.</title>
        <authorList>
            <person name="Lin R."/>
            <person name="Zhang X."/>
            <person name="Xin B."/>
            <person name="Zou M."/>
            <person name="Gao Y."/>
            <person name="Qin F."/>
            <person name="Hu Q."/>
            <person name="Xie B."/>
            <person name="Cheng X."/>
        </authorList>
    </citation>
    <scope>NUCLEOTIDE SEQUENCE [LARGE SCALE GENOMIC DNA]</scope>
    <source>
        <strain evidence="8 9">IJ1G</strain>
    </source>
</reference>
<feature type="region of interest" description="Disordered" evidence="5">
    <location>
        <begin position="354"/>
        <end position="384"/>
    </location>
</feature>
<evidence type="ECO:0000256" key="4">
    <source>
        <dbReference type="ARBA" id="ARBA00023136"/>
    </source>
</evidence>
<dbReference type="AlphaFoldDB" id="A0A545VK19"/>
<keyword evidence="3 6" id="KW-1133">Transmembrane helix</keyword>
<evidence type="ECO:0000259" key="7">
    <source>
        <dbReference type="PROSITE" id="PS51469"/>
    </source>
</evidence>
<name>A0A545VK19_9HYPO</name>
<dbReference type="GO" id="GO:0043495">
    <property type="term" value="F:protein-membrane adaptor activity"/>
    <property type="evidence" value="ECO:0007669"/>
    <property type="project" value="TreeGrafter"/>
</dbReference>
<dbReference type="Gene3D" id="2.60.120.260">
    <property type="entry name" value="Galactose-binding domain-like"/>
    <property type="match status" value="1"/>
</dbReference>
<dbReference type="Pfam" id="PF07738">
    <property type="entry name" value="Sad1_UNC"/>
    <property type="match status" value="1"/>
</dbReference>
<dbReference type="PROSITE" id="PS51469">
    <property type="entry name" value="SUN"/>
    <property type="match status" value="1"/>
</dbReference>
<feature type="compositionally biased region" description="Basic and acidic residues" evidence="5">
    <location>
        <begin position="362"/>
        <end position="378"/>
    </location>
</feature>
<sequence length="1036" mass="115359">MPHPGTPFRRRLGAVPRARPRETPAPEDDANEFRKPNLPPLDGTPSARRQYTYGAAAEPSPARPLLRGDVVDLSGAVQGALDRHEQRRVADERRQSAPDLFLEEAERQDREGSAESRQVADLLAMPPPSFTPAQDPPSRHIESESLLEQRDDSDTDDVRSFAAESDFYGEASIASTPATAPATATRHRYSTMKQSRVSEHQTRSSPDLPAPTPARDRPSSNAENDGPSSPSAQDTPGLRSSPRRPRYPKAKASTLELQQPKEAVPSTQVRSVPQKSSNTKASGAQTLPTSRERLTAESIVQAGKRLSKRLETSQRAPLRQRSGNSDHGNAEAEDETEVRPSLFARAKSLAASASPFSTRPHYASDHSEMDDAMQREIESNESGSVEGEQRWSWIRPLTSLPFLRRDTPHAEDDMLLDTINWWQLLQPYTYFKALGWALSAAYSSALEYINKLFSQAFMDGISSSLETILYLVAAVIVLITLVSVGHAALFGNVDGDFSMDRLLAMPEVQWPNFGYMASKAHDLLPEFSWPTWRQPSLLPDLSHLDNDGLARLDVYLKQYQREFERVQQAGKLHGSSIKKLEAVVPKLVHIQLEDGKPVIAQEFWHALRDLIHRDGDFLTFEQKGSKYEIASEAHWKAIASRITKDPTFTKQINATVESMEGRVKQGAAGFWDTWIKNNDAKISEMLGSALDQIQNAGSQREFDKRLQRIVKEHIDESNRDSSVISREEFLRHLKDEFAAHRAEVRTELAELQPQLENLVRQATELAGKGAPESMSKAEIVTLVHGLVNKAVADMNLEAMARGQIHSHWDSTLRHQINYFGVGAGATIDGKHSSPPFKPPADSVFVKQKGLRGVQTPTARAALEPWSDEGDCWCAARSQNHRGNPHGAILAVQLGHRIVPRHIVVEHIVAAATTDPDARPKEIEVYAEIDADLRELVRDFSATHFPDIYPLDEESQGWNVSPAELPERFVKIGQFVYEDAQPHDGVQVHKLSDELLNLGVATDHVIVRAVSNYGAKSHTCFYRVRLYGERLEEVASP</sequence>
<evidence type="ECO:0000313" key="9">
    <source>
        <dbReference type="Proteomes" id="UP000315783"/>
    </source>
</evidence>
<comment type="subcellular location">
    <subcellularLocation>
        <location evidence="1">Membrane</location>
    </subcellularLocation>
</comment>
<evidence type="ECO:0000313" key="8">
    <source>
        <dbReference type="EMBL" id="TQV92771.1"/>
    </source>
</evidence>
<dbReference type="Proteomes" id="UP000315783">
    <property type="component" value="Unassembled WGS sequence"/>
</dbReference>
<dbReference type="STRING" id="43265.A0A545VK19"/>
<feature type="compositionally biased region" description="Polar residues" evidence="5">
    <location>
        <begin position="265"/>
        <end position="289"/>
    </location>
</feature>
<feature type="compositionally biased region" description="Basic and acidic residues" evidence="5">
    <location>
        <begin position="137"/>
        <end position="159"/>
    </location>
</feature>
<keyword evidence="2 6" id="KW-0812">Transmembrane</keyword>
<evidence type="ECO:0000256" key="6">
    <source>
        <dbReference type="SAM" id="Phobius"/>
    </source>
</evidence>
<accession>A0A545VK19</accession>
<feature type="compositionally biased region" description="Polar residues" evidence="5">
    <location>
        <begin position="219"/>
        <end position="234"/>
    </location>
</feature>
<feature type="region of interest" description="Disordered" evidence="5">
    <location>
        <begin position="1"/>
        <end position="338"/>
    </location>
</feature>
<organism evidence="8 9">
    <name type="scientific">Cordyceps javanica</name>
    <dbReference type="NCBI Taxonomy" id="43265"/>
    <lineage>
        <taxon>Eukaryota</taxon>
        <taxon>Fungi</taxon>
        <taxon>Dikarya</taxon>
        <taxon>Ascomycota</taxon>
        <taxon>Pezizomycotina</taxon>
        <taxon>Sordariomycetes</taxon>
        <taxon>Hypocreomycetidae</taxon>
        <taxon>Hypocreales</taxon>
        <taxon>Cordycipitaceae</taxon>
        <taxon>Cordyceps</taxon>
    </lineage>
</organism>
<gene>
    <name evidence="8" type="ORF">IF1G_08695</name>
</gene>
<dbReference type="EMBL" id="SPUK01000014">
    <property type="protein sequence ID" value="TQV92771.1"/>
    <property type="molecule type" value="Genomic_DNA"/>
</dbReference>
<keyword evidence="4 6" id="KW-0472">Membrane</keyword>